<feature type="domain" description="LTD" evidence="2">
    <location>
        <begin position="19"/>
        <end position="132"/>
    </location>
</feature>
<dbReference type="Pfam" id="PF13287">
    <property type="entry name" value="Fn3_assoc"/>
    <property type="match status" value="1"/>
</dbReference>
<dbReference type="EMBL" id="RJUF01000011">
    <property type="protein sequence ID" value="MCP9762552.1"/>
    <property type="molecule type" value="Genomic_DNA"/>
</dbReference>
<feature type="chain" id="PRO_5042184662" description="LTD domain-containing protein" evidence="1">
    <location>
        <begin position="24"/>
        <end position="901"/>
    </location>
</feature>
<accession>A0AAE3H0R3</accession>
<keyword evidence="1" id="KW-0732">Signal</keyword>
<dbReference type="Gene3D" id="2.60.40.1260">
    <property type="entry name" value="Lamin Tail domain"/>
    <property type="match status" value="1"/>
</dbReference>
<name>A0AAE3H0R3_9BACT</name>
<sequence length="901" mass="103505">MIGMKKKLLTLTAMLLMLSFANGQLKINEILANNQGAFKNSIVQLNDWIELYNTSNEEIDLSGWGISDNDSIKHIFPNAGLKIPSKGYIVLVASGNKSLGNRHLSFSLNDDGETIKLFSTTGKVVDKLEYPAIRKDVAYGRKFDGSTRLRYFAVPNPGTSNNDQIASKKITKAPKFSKNGGFQSPFSLKISRFLSNADIFYTLDGSEPVPQDSLKVIYEYKKNYQENPGDPVVNQKFSASKNSFLYKGKITISETELGANKYSLIPTTFAKSATYLPKTNIPKAQIVRAIAVKKGKLPSEIVSNTYFHETSKKSPYTLPIISLAFNPDDLFDYEKGMYVAGNTFDAFRRTSFETTGLCTVGNYSNRSSFWEKDASFELFENSKQKICQSITARIHGGCSRSFPYKSFKLFSDDNFDRYDLIREEKTKSQTSVVLRNSGNDYNRTLFKDVFIHQLMKPLNIPIQEFRPSIVYINGEYWGIHNLRDRVDNDYLENVYDVDKNNVDMIKIVFDGPEEIEYGDDKAYNELKSFFKSNGFSSAENFEKAKSLMDMANFIDYQIAHIFVGNIDWPQNNVRLWRVKTSEIDKAPKDGKWRWVFFDADRSLGETVNVTHNNLSDAINRPENFIFNKLLQNRTFKTQFVTRFRQLLDSTFKYENSSKLYLEIKKIYEPEIETHVKRWNIISSKAQWERNCEEVLSYLRFRPDIIKKQLGEQLGLEMNEVQILNPMSAEIAINGETQNTSVNKYIERNKTLRIKPLQSDNKTFSHWIIGNKTFYETEMEVQINSDTTILAVFQPKEDFIAEKHAVVESDIYTISQGISPNNDGLNEFLGLELKNQTDDLEQFQVFDKNGVEKLVTWERNPENGKIDIQFKDKNRLSAGTLFYILKLKNNPKIYADFITVSF</sequence>
<protein>
    <recommendedName>
        <fullName evidence="2">LTD domain-containing protein</fullName>
    </recommendedName>
</protein>
<dbReference type="InterPro" id="IPR036415">
    <property type="entry name" value="Lamin_tail_dom_sf"/>
</dbReference>
<evidence type="ECO:0000256" key="1">
    <source>
        <dbReference type="SAM" id="SignalP"/>
    </source>
</evidence>
<keyword evidence="4" id="KW-1185">Reference proteome</keyword>
<dbReference type="Pfam" id="PF00932">
    <property type="entry name" value="LTD"/>
    <property type="match status" value="1"/>
</dbReference>
<gene>
    <name evidence="3" type="ORF">EGI31_06260</name>
</gene>
<evidence type="ECO:0000313" key="4">
    <source>
        <dbReference type="Proteomes" id="UP001204144"/>
    </source>
</evidence>
<dbReference type="InterPro" id="IPR026876">
    <property type="entry name" value="Fn3_assoc_repeat"/>
</dbReference>
<dbReference type="Proteomes" id="UP001204144">
    <property type="component" value="Unassembled WGS sequence"/>
</dbReference>
<dbReference type="SUPFAM" id="SSF74853">
    <property type="entry name" value="Lamin A/C globular tail domain"/>
    <property type="match status" value="1"/>
</dbReference>
<comment type="caution">
    <text evidence="3">The sequence shown here is derived from an EMBL/GenBank/DDBJ whole genome shotgun (WGS) entry which is preliminary data.</text>
</comment>
<evidence type="ECO:0000313" key="3">
    <source>
        <dbReference type="EMBL" id="MCP9762552.1"/>
    </source>
</evidence>
<dbReference type="InterPro" id="IPR014867">
    <property type="entry name" value="Spore_coat_CotH_CotH2/3/7"/>
</dbReference>
<dbReference type="Pfam" id="PF13585">
    <property type="entry name" value="CHU_C"/>
    <property type="match status" value="1"/>
</dbReference>
<dbReference type="Pfam" id="PF08757">
    <property type="entry name" value="CotH"/>
    <property type="match status" value="1"/>
</dbReference>
<dbReference type="PROSITE" id="PS51841">
    <property type="entry name" value="LTD"/>
    <property type="match status" value="1"/>
</dbReference>
<organism evidence="3 4">
    <name type="scientific">Lacihabitans soyangensis</name>
    <dbReference type="NCBI Taxonomy" id="869394"/>
    <lineage>
        <taxon>Bacteria</taxon>
        <taxon>Pseudomonadati</taxon>
        <taxon>Bacteroidota</taxon>
        <taxon>Cytophagia</taxon>
        <taxon>Cytophagales</taxon>
        <taxon>Leadbetterellaceae</taxon>
        <taxon>Lacihabitans</taxon>
    </lineage>
</organism>
<reference evidence="3 4" key="1">
    <citation type="submission" date="2018-11" db="EMBL/GenBank/DDBJ databases">
        <title>Novel bacteria species description.</title>
        <authorList>
            <person name="Han J.-H."/>
        </authorList>
    </citation>
    <scope>NUCLEOTIDE SEQUENCE [LARGE SCALE GENOMIC DNA]</scope>
    <source>
        <strain evidence="3 4">KCTC23259</strain>
    </source>
</reference>
<dbReference type="InterPro" id="IPR001322">
    <property type="entry name" value="Lamin_tail_dom"/>
</dbReference>
<dbReference type="AlphaFoldDB" id="A0AAE3H0R3"/>
<feature type="signal peptide" evidence="1">
    <location>
        <begin position="1"/>
        <end position="23"/>
    </location>
</feature>
<evidence type="ECO:0000259" key="2">
    <source>
        <dbReference type="PROSITE" id="PS51841"/>
    </source>
</evidence>
<proteinExistence type="predicted"/>